<keyword evidence="5" id="KW-1185">Reference proteome</keyword>
<comment type="similarity">
    <text evidence="1">Belongs to the CsgA/CsgB family.</text>
</comment>
<dbReference type="Proteomes" id="UP000244956">
    <property type="component" value="Unassembled WGS sequence"/>
</dbReference>
<comment type="caution">
    <text evidence="4">The sequence shown here is derived from an EMBL/GenBank/DDBJ whole genome shotgun (WGS) entry which is preliminary data.</text>
</comment>
<dbReference type="AlphaFoldDB" id="A0A2U2B426"/>
<dbReference type="EMBL" id="QEWP01000025">
    <property type="protein sequence ID" value="PWD97809.1"/>
    <property type="molecule type" value="Genomic_DNA"/>
</dbReference>
<accession>A0A2U2B426</accession>
<sequence>MKKLFLIVGVLAMSAGVVFAQGNDASIDQTGDDHSATIEQVGSMNESFVVQTEGTETPDGTVAVADIYQEGDANYVNLNQRAFYGSVNSEALIDQVGDDNTVMGVNEGDAWYQNQTGGLLDVWMKGDRNTLRSLRTEAQKNKNYLTLDIEGSDNDVAAAQEFGDADIDITGGENTVSLWQMAGANFDETLFNTADVDVVGDVNTINVSQVSTSNNAVVDIMGDNNSATVTQTSF</sequence>
<protein>
    <recommendedName>
        <fullName evidence="6">Curlin</fullName>
    </recommendedName>
</protein>
<reference evidence="4 5" key="1">
    <citation type="submission" date="2018-05" db="EMBL/GenBank/DDBJ databases">
        <title>Marinilabilia rubrum sp. nov., isolated from saltern sediment.</title>
        <authorList>
            <person name="Zhang R."/>
        </authorList>
    </citation>
    <scope>NUCLEOTIDE SEQUENCE [LARGE SCALE GENOMIC DNA]</scope>
    <source>
        <strain evidence="4 5">WTE16</strain>
    </source>
</reference>
<evidence type="ECO:0000256" key="1">
    <source>
        <dbReference type="ARBA" id="ARBA00009766"/>
    </source>
</evidence>
<dbReference type="OrthoDB" id="1112732at2"/>
<feature type="chain" id="PRO_5015693410" description="Curlin" evidence="3">
    <location>
        <begin position="21"/>
        <end position="234"/>
    </location>
</feature>
<keyword evidence="2 3" id="KW-0732">Signal</keyword>
<dbReference type="GO" id="GO:0007155">
    <property type="term" value="P:cell adhesion"/>
    <property type="evidence" value="ECO:0007669"/>
    <property type="project" value="InterPro"/>
</dbReference>
<dbReference type="GO" id="GO:0009289">
    <property type="term" value="C:pilus"/>
    <property type="evidence" value="ECO:0007669"/>
    <property type="project" value="InterPro"/>
</dbReference>
<evidence type="ECO:0008006" key="6">
    <source>
        <dbReference type="Google" id="ProtNLM"/>
    </source>
</evidence>
<organism evidence="4 5">
    <name type="scientific">Marinilabilia rubra</name>
    <dbReference type="NCBI Taxonomy" id="2162893"/>
    <lineage>
        <taxon>Bacteria</taxon>
        <taxon>Pseudomonadati</taxon>
        <taxon>Bacteroidota</taxon>
        <taxon>Bacteroidia</taxon>
        <taxon>Marinilabiliales</taxon>
        <taxon>Marinilabiliaceae</taxon>
        <taxon>Marinilabilia</taxon>
    </lineage>
</organism>
<gene>
    <name evidence="4" type="ORF">DDZ16_18930</name>
</gene>
<evidence type="ECO:0000313" key="5">
    <source>
        <dbReference type="Proteomes" id="UP000244956"/>
    </source>
</evidence>
<proteinExistence type="inferred from homology"/>
<dbReference type="Pfam" id="PF07012">
    <property type="entry name" value="Curlin_rpt"/>
    <property type="match status" value="2"/>
</dbReference>
<evidence type="ECO:0000256" key="3">
    <source>
        <dbReference type="SAM" id="SignalP"/>
    </source>
</evidence>
<evidence type="ECO:0000313" key="4">
    <source>
        <dbReference type="EMBL" id="PWD97809.1"/>
    </source>
</evidence>
<evidence type="ECO:0000256" key="2">
    <source>
        <dbReference type="ARBA" id="ARBA00022729"/>
    </source>
</evidence>
<feature type="signal peptide" evidence="3">
    <location>
        <begin position="1"/>
        <end position="20"/>
    </location>
</feature>
<name>A0A2U2B426_9BACT</name>
<dbReference type="RefSeq" id="WP_109266063.1">
    <property type="nucleotide sequence ID" value="NZ_QEWP01000025.1"/>
</dbReference>
<dbReference type="InterPro" id="IPR009742">
    <property type="entry name" value="Curlin_rpt"/>
</dbReference>